<protein>
    <submittedName>
        <fullName evidence="5">Multiple sugar transport system substrate-binding protein</fullName>
    </submittedName>
</protein>
<accession>A0A2P8ICC6</accession>
<dbReference type="GO" id="GO:0015768">
    <property type="term" value="P:maltose transport"/>
    <property type="evidence" value="ECO:0007669"/>
    <property type="project" value="TreeGrafter"/>
</dbReference>
<dbReference type="PANTHER" id="PTHR30061">
    <property type="entry name" value="MALTOSE-BINDING PERIPLASMIC PROTEIN"/>
    <property type="match status" value="1"/>
</dbReference>
<feature type="transmembrane region" description="Helical" evidence="4">
    <location>
        <begin position="103"/>
        <end position="119"/>
    </location>
</feature>
<keyword evidence="4" id="KW-0812">Transmembrane</keyword>
<dbReference type="Gene3D" id="3.40.190.10">
    <property type="entry name" value="Periplasmic binding protein-like II"/>
    <property type="match status" value="2"/>
</dbReference>
<comment type="caution">
    <text evidence="5">The sequence shown here is derived from an EMBL/GenBank/DDBJ whole genome shotgun (WGS) entry which is preliminary data.</text>
</comment>
<keyword evidence="2" id="KW-0813">Transport</keyword>
<name>A0A2P8ICC6_SACCR</name>
<keyword evidence="5" id="KW-0762">Sugar transport</keyword>
<evidence type="ECO:0000256" key="4">
    <source>
        <dbReference type="SAM" id="Phobius"/>
    </source>
</evidence>
<proteinExistence type="inferred from homology"/>
<dbReference type="GO" id="GO:0042956">
    <property type="term" value="P:maltodextrin transmembrane transport"/>
    <property type="evidence" value="ECO:0007669"/>
    <property type="project" value="TreeGrafter"/>
</dbReference>
<evidence type="ECO:0000256" key="1">
    <source>
        <dbReference type="ARBA" id="ARBA00008520"/>
    </source>
</evidence>
<keyword evidence="4" id="KW-1133">Transmembrane helix</keyword>
<feature type="transmembrane region" description="Helical" evidence="4">
    <location>
        <begin position="54"/>
        <end position="75"/>
    </location>
</feature>
<organism evidence="5 6">
    <name type="scientific">Saccharothrix carnea</name>
    <dbReference type="NCBI Taxonomy" id="1280637"/>
    <lineage>
        <taxon>Bacteria</taxon>
        <taxon>Bacillati</taxon>
        <taxon>Actinomycetota</taxon>
        <taxon>Actinomycetes</taxon>
        <taxon>Pseudonocardiales</taxon>
        <taxon>Pseudonocardiaceae</taxon>
        <taxon>Saccharothrix</taxon>
    </lineage>
</organism>
<feature type="transmembrane region" description="Helical" evidence="4">
    <location>
        <begin position="12"/>
        <end position="34"/>
    </location>
</feature>
<dbReference type="GO" id="GO:0055052">
    <property type="term" value="C:ATP-binding cassette (ABC) transporter complex, substrate-binding subunit-containing"/>
    <property type="evidence" value="ECO:0007669"/>
    <property type="project" value="TreeGrafter"/>
</dbReference>
<dbReference type="GO" id="GO:1901982">
    <property type="term" value="F:maltose binding"/>
    <property type="evidence" value="ECO:0007669"/>
    <property type="project" value="TreeGrafter"/>
</dbReference>
<dbReference type="EMBL" id="PYAX01000004">
    <property type="protein sequence ID" value="PSL56128.1"/>
    <property type="molecule type" value="Genomic_DNA"/>
</dbReference>
<gene>
    <name evidence="5" type="ORF">B0I31_104419</name>
</gene>
<dbReference type="Pfam" id="PF13416">
    <property type="entry name" value="SBP_bac_8"/>
    <property type="match status" value="1"/>
</dbReference>
<keyword evidence="3" id="KW-0732">Signal</keyword>
<reference evidence="5 6" key="1">
    <citation type="submission" date="2018-03" db="EMBL/GenBank/DDBJ databases">
        <title>Genomic Encyclopedia of Type Strains, Phase III (KMG-III): the genomes of soil and plant-associated and newly described type strains.</title>
        <authorList>
            <person name="Whitman W."/>
        </authorList>
    </citation>
    <scope>NUCLEOTIDE SEQUENCE [LARGE SCALE GENOMIC DNA]</scope>
    <source>
        <strain evidence="5 6">CGMCC 4.7097</strain>
    </source>
</reference>
<keyword evidence="6" id="KW-1185">Reference proteome</keyword>
<dbReference type="PANTHER" id="PTHR30061:SF50">
    <property type="entry name" value="MALTOSE_MALTODEXTRIN-BINDING PERIPLASMIC PROTEIN"/>
    <property type="match status" value="1"/>
</dbReference>
<dbReference type="SUPFAM" id="SSF53850">
    <property type="entry name" value="Periplasmic binding protein-like II"/>
    <property type="match status" value="1"/>
</dbReference>
<keyword evidence="4" id="KW-0472">Membrane</keyword>
<evidence type="ECO:0000313" key="5">
    <source>
        <dbReference type="EMBL" id="PSL56128.1"/>
    </source>
</evidence>
<dbReference type="AlphaFoldDB" id="A0A2P8ICC6"/>
<evidence type="ECO:0000313" key="6">
    <source>
        <dbReference type="Proteomes" id="UP000241118"/>
    </source>
</evidence>
<evidence type="ECO:0000256" key="3">
    <source>
        <dbReference type="ARBA" id="ARBA00022729"/>
    </source>
</evidence>
<comment type="similarity">
    <text evidence="1">Belongs to the bacterial solute-binding protein 1 family.</text>
</comment>
<sequence length="515" mass="55757">MTDSGGQWSPRFRIVLIAIMLLLGIAVTMVSTILVTEVDKSWTPGSVTRGVLSAVLVLFSGVYVNLMLAAILKVWRDPGSANRSLAKTVKDVRGWLSETPRRIGIALTIAAIVAAGLALRPSPPPDTGLEAGELIIMTAFDESPSDPRTMLIKQWNQLHPANQAKIVAVPGEPDQQNARMVNDAKPDGAHEADVYVLDLVWMAQFRHEGYIRELDRSTLTGLDDFVPKVLGTCVHDGKLWGLPLNTDVGLLYYRTDLPEAVKPPTKWEQYFGEDAAAAAAATPGVEAANAAALANEEILTVTALEAMWAAGGKTFGENGDVAQNEDKTTVQLGANDEIGLGRLAAAAHDDNVVVTDEVRSTTDDGAVRTFAEGRTLYMRNWPVARDGLRDQVEFRVAALPTASALGGQNLAIRAGTDKPRAAQALIEFLTGAPSQLILSEIGGFAPTRQSAYDNAERRELQELRTALNNARLRPVTRHYVEFSRVFRDGVAEAINDRSGRLKPETLQQLAKILNQ</sequence>
<dbReference type="OrthoDB" id="3495561at2"/>
<evidence type="ECO:0000256" key="2">
    <source>
        <dbReference type="ARBA" id="ARBA00022448"/>
    </source>
</evidence>
<dbReference type="InterPro" id="IPR006059">
    <property type="entry name" value="SBP"/>
</dbReference>
<dbReference type="Proteomes" id="UP000241118">
    <property type="component" value="Unassembled WGS sequence"/>
</dbReference>